<comment type="similarity">
    <text evidence="1">Belongs to the TRAFAC class myosin-kinesin ATPase superfamily. Kinesin family. KIN-14 subfamily.</text>
</comment>
<proteinExistence type="inferred from homology"/>
<feature type="compositionally biased region" description="Polar residues" evidence="9">
    <location>
        <begin position="43"/>
        <end position="68"/>
    </location>
</feature>
<reference evidence="11 12" key="1">
    <citation type="submission" date="2023-04" db="EMBL/GenBank/DDBJ databases">
        <title>Genome of Basidiobolus ranarum AG-B5.</title>
        <authorList>
            <person name="Stajich J.E."/>
            <person name="Carter-House D."/>
            <person name="Gryganskyi A."/>
        </authorList>
    </citation>
    <scope>NUCLEOTIDE SEQUENCE [LARGE SCALE GENOMIC DNA]</scope>
    <source>
        <strain evidence="11 12">AG-B5</strain>
    </source>
</reference>
<feature type="region of interest" description="Disordered" evidence="9">
    <location>
        <begin position="30"/>
        <end position="176"/>
    </location>
</feature>
<evidence type="ECO:0000256" key="7">
    <source>
        <dbReference type="RuleBase" id="RU000394"/>
    </source>
</evidence>
<accession>A0ABR2WUD7</accession>
<evidence type="ECO:0000256" key="1">
    <source>
        <dbReference type="ARBA" id="ARBA00010899"/>
    </source>
</evidence>
<keyword evidence="4 6" id="KW-0067">ATP-binding</keyword>
<dbReference type="PANTHER" id="PTHR47972:SF45">
    <property type="entry name" value="PROTEIN CLARET SEGREGATIONAL"/>
    <property type="match status" value="1"/>
</dbReference>
<feature type="coiled-coil region" evidence="8">
    <location>
        <begin position="177"/>
        <end position="260"/>
    </location>
</feature>
<gene>
    <name evidence="11" type="primary">KAR3_2</name>
    <name evidence="11" type="ORF">K7432_006753</name>
</gene>
<dbReference type="Gene3D" id="3.40.850.10">
    <property type="entry name" value="Kinesin motor domain"/>
    <property type="match status" value="1"/>
</dbReference>
<evidence type="ECO:0000313" key="12">
    <source>
        <dbReference type="Proteomes" id="UP001479436"/>
    </source>
</evidence>
<evidence type="ECO:0000256" key="8">
    <source>
        <dbReference type="SAM" id="Coils"/>
    </source>
</evidence>
<dbReference type="InterPro" id="IPR019821">
    <property type="entry name" value="Kinesin_motor_CS"/>
</dbReference>
<sequence length="731" mass="80971">MLGSTRATVKSAVVGTPRRVMEAVEITASPTPSRVQSVKRKVSASSLSQTTTTRNVRAKVNPSTNSKIPTVKAPVKPVSSTTTTRKTIAPPTKPTATRPASTRIAKVAPKSKPVSSTTTVRTGVASKPPGRPPTGATRKAKAPSAPPESTETETKSQDESGRPKIKKRPAWDTKGRLEDMEELMSFLKQQIKQSNSSMSDMHGKLSESEAKIDELESFRRNLEDRVEVKEKENDEINRKASQLENQLSLLQSKNEEDMKRVKAQYEDELLIVTREKDRILSEKDGILNDLAKTRESLKHEEDINLQLRNTISSQSANALQLESEQRTLKNTLELTEDTLRKRESRISELEESLAKANQMVASLESELREEETQRRKLHNTIQELKGNIRVFCKVRPLLGAELSDNMSHISFSDDGKSIELYQVQTSADGSKTTSKNFPFQFDKVFQPSVTQTEVFEEIAQLVQSALDGYPVSIFAYGQTGSGKTFTMEGPDHPTAENMGVIPRAVLQIYETANLLKGKGWEYTMEGQYVEIYNETIHDLLGDGDMNKKHEIRHLPDNKTVLTDVTIVSLNTPEKVTELMKKAGQNRAVAATLCNERSSRSHSVFTLRLTGNNSLTGEISEGVLNLIDLAGSERLSSSKSTGDRLKETQAINKSLSSLGDVIFSLANKENHVPYRNSKLTYLLQNALGGNSKTLMFVNVSPLSSNFGETLCSLRFATKVNNCQIGTARKVIK</sequence>
<dbReference type="PROSITE" id="PS50067">
    <property type="entry name" value="KINESIN_MOTOR_2"/>
    <property type="match status" value="1"/>
</dbReference>
<dbReference type="Pfam" id="PF00225">
    <property type="entry name" value="Kinesin"/>
    <property type="match status" value="1"/>
</dbReference>
<keyword evidence="2 7" id="KW-0493">Microtubule</keyword>
<organism evidence="11 12">
    <name type="scientific">Basidiobolus ranarum</name>
    <dbReference type="NCBI Taxonomy" id="34480"/>
    <lineage>
        <taxon>Eukaryota</taxon>
        <taxon>Fungi</taxon>
        <taxon>Fungi incertae sedis</taxon>
        <taxon>Zoopagomycota</taxon>
        <taxon>Entomophthoromycotina</taxon>
        <taxon>Basidiobolomycetes</taxon>
        <taxon>Basidiobolales</taxon>
        <taxon>Basidiobolaceae</taxon>
        <taxon>Basidiobolus</taxon>
    </lineage>
</organism>
<dbReference type="InterPro" id="IPR027640">
    <property type="entry name" value="Kinesin-like_fam"/>
</dbReference>
<evidence type="ECO:0000256" key="6">
    <source>
        <dbReference type="PROSITE-ProRule" id="PRU00283"/>
    </source>
</evidence>
<name>A0ABR2WUD7_9FUNG</name>
<evidence type="ECO:0000313" key="11">
    <source>
        <dbReference type="EMBL" id="KAK9765143.1"/>
    </source>
</evidence>
<keyword evidence="8" id="KW-0175">Coiled coil</keyword>
<keyword evidence="12" id="KW-1185">Reference proteome</keyword>
<protein>
    <recommendedName>
        <fullName evidence="7">Kinesin-like protein</fullName>
    </recommendedName>
</protein>
<dbReference type="Proteomes" id="UP001479436">
    <property type="component" value="Unassembled WGS sequence"/>
</dbReference>
<evidence type="ECO:0000256" key="5">
    <source>
        <dbReference type="ARBA" id="ARBA00023175"/>
    </source>
</evidence>
<keyword evidence="5 6" id="KW-0505">Motor protein</keyword>
<feature type="compositionally biased region" description="Basic and acidic residues" evidence="9">
    <location>
        <begin position="152"/>
        <end position="162"/>
    </location>
</feature>
<evidence type="ECO:0000256" key="3">
    <source>
        <dbReference type="ARBA" id="ARBA00022741"/>
    </source>
</evidence>
<keyword evidence="3 6" id="KW-0547">Nucleotide-binding</keyword>
<dbReference type="PRINTS" id="PR00380">
    <property type="entry name" value="KINESINHEAVY"/>
</dbReference>
<evidence type="ECO:0000256" key="9">
    <source>
        <dbReference type="SAM" id="MobiDB-lite"/>
    </source>
</evidence>
<dbReference type="PANTHER" id="PTHR47972">
    <property type="entry name" value="KINESIN-LIKE PROTEIN KLP-3"/>
    <property type="match status" value="1"/>
</dbReference>
<dbReference type="EMBL" id="JASJQH010000310">
    <property type="protein sequence ID" value="KAK9765143.1"/>
    <property type="molecule type" value="Genomic_DNA"/>
</dbReference>
<evidence type="ECO:0000256" key="4">
    <source>
        <dbReference type="ARBA" id="ARBA00022840"/>
    </source>
</evidence>
<evidence type="ECO:0000256" key="2">
    <source>
        <dbReference type="ARBA" id="ARBA00022701"/>
    </source>
</evidence>
<dbReference type="CDD" id="cd01366">
    <property type="entry name" value="KISc_C_terminal"/>
    <property type="match status" value="1"/>
</dbReference>
<feature type="compositionally biased region" description="Low complexity" evidence="9">
    <location>
        <begin position="74"/>
        <end position="103"/>
    </location>
</feature>
<dbReference type="InterPro" id="IPR001752">
    <property type="entry name" value="Kinesin_motor_dom"/>
</dbReference>
<feature type="binding site" evidence="6">
    <location>
        <begin position="477"/>
        <end position="484"/>
    </location>
    <ligand>
        <name>ATP</name>
        <dbReference type="ChEBI" id="CHEBI:30616"/>
    </ligand>
</feature>
<dbReference type="SUPFAM" id="SSF52540">
    <property type="entry name" value="P-loop containing nucleoside triphosphate hydrolases"/>
    <property type="match status" value="1"/>
</dbReference>
<dbReference type="InterPro" id="IPR027417">
    <property type="entry name" value="P-loop_NTPase"/>
</dbReference>
<feature type="domain" description="Kinesin motor" evidence="10">
    <location>
        <begin position="387"/>
        <end position="721"/>
    </location>
</feature>
<dbReference type="SMART" id="SM00129">
    <property type="entry name" value="KISc"/>
    <property type="match status" value="1"/>
</dbReference>
<dbReference type="InterPro" id="IPR036961">
    <property type="entry name" value="Kinesin_motor_dom_sf"/>
</dbReference>
<comment type="caution">
    <text evidence="11">The sequence shown here is derived from an EMBL/GenBank/DDBJ whole genome shotgun (WGS) entry which is preliminary data.</text>
</comment>
<feature type="coiled-coil region" evidence="8">
    <location>
        <begin position="318"/>
        <end position="387"/>
    </location>
</feature>
<dbReference type="PROSITE" id="PS00411">
    <property type="entry name" value="KINESIN_MOTOR_1"/>
    <property type="match status" value="1"/>
</dbReference>
<evidence type="ECO:0000259" key="10">
    <source>
        <dbReference type="PROSITE" id="PS50067"/>
    </source>
</evidence>